<dbReference type="Proteomes" id="UP000092993">
    <property type="component" value="Unassembled WGS sequence"/>
</dbReference>
<protein>
    <submittedName>
        <fullName evidence="1">Uncharacterized protein</fullName>
    </submittedName>
</protein>
<evidence type="ECO:0000313" key="2">
    <source>
        <dbReference type="Proteomes" id="UP000092993"/>
    </source>
</evidence>
<evidence type="ECO:0000313" key="1">
    <source>
        <dbReference type="EMBL" id="OBZ72856.1"/>
    </source>
</evidence>
<dbReference type="AlphaFoldDB" id="A0A1C7M922"/>
<comment type="caution">
    <text evidence="1">The sequence shown here is derived from an EMBL/GenBank/DDBJ whole genome shotgun (WGS) entry which is preliminary data.</text>
</comment>
<dbReference type="EMBL" id="LUGG01000007">
    <property type="protein sequence ID" value="OBZ72856.1"/>
    <property type="molecule type" value="Genomic_DNA"/>
</dbReference>
<gene>
    <name evidence="1" type="ORF">A0H81_06840</name>
</gene>
<proteinExistence type="predicted"/>
<sequence>MAAFALQELVIHLQVLEFRLCADPICVFSYRRLRIPSAILIPGAGSCGSGRASVKAIATRDAPRRWRPKSDVLTGLITFEPRTLHTSDTKAPERPHNFPRFGKYTSAASIIMKCPMICHLFRPHECG</sequence>
<accession>A0A1C7M922</accession>
<reference evidence="1 2" key="1">
    <citation type="submission" date="2016-03" db="EMBL/GenBank/DDBJ databases">
        <title>Whole genome sequencing of Grifola frondosa 9006-11.</title>
        <authorList>
            <person name="Min B."/>
            <person name="Park H."/>
            <person name="Kim J.-G."/>
            <person name="Cho H."/>
            <person name="Oh Y.-L."/>
            <person name="Kong W.-S."/>
            <person name="Choi I.-G."/>
        </authorList>
    </citation>
    <scope>NUCLEOTIDE SEQUENCE [LARGE SCALE GENOMIC DNA]</scope>
    <source>
        <strain evidence="1 2">9006-11</strain>
    </source>
</reference>
<name>A0A1C7M922_GRIFR</name>
<organism evidence="1 2">
    <name type="scientific">Grifola frondosa</name>
    <name type="common">Maitake</name>
    <name type="synonym">Polyporus frondosus</name>
    <dbReference type="NCBI Taxonomy" id="5627"/>
    <lineage>
        <taxon>Eukaryota</taxon>
        <taxon>Fungi</taxon>
        <taxon>Dikarya</taxon>
        <taxon>Basidiomycota</taxon>
        <taxon>Agaricomycotina</taxon>
        <taxon>Agaricomycetes</taxon>
        <taxon>Polyporales</taxon>
        <taxon>Grifolaceae</taxon>
        <taxon>Grifola</taxon>
    </lineage>
</organism>
<keyword evidence="2" id="KW-1185">Reference proteome</keyword>